<accession>A0ABD3LX44</accession>
<dbReference type="AlphaFoldDB" id="A0ABD3LX44"/>
<evidence type="ECO:0000256" key="10">
    <source>
        <dbReference type="ARBA" id="ARBA00023170"/>
    </source>
</evidence>
<keyword evidence="10" id="KW-0675">Receptor</keyword>
<dbReference type="GO" id="GO:0005886">
    <property type="term" value="C:plasma membrane"/>
    <property type="evidence" value="ECO:0007669"/>
    <property type="project" value="UniProtKB-SubCell"/>
</dbReference>
<evidence type="ECO:0000256" key="9">
    <source>
        <dbReference type="ARBA" id="ARBA00023136"/>
    </source>
</evidence>
<keyword evidence="14" id="KW-1185">Reference proteome</keyword>
<keyword evidence="4" id="KW-0433">Leucine-rich repeat</keyword>
<comment type="subcellular location">
    <subcellularLocation>
        <location evidence="1">Cell membrane</location>
        <topology evidence="1">Single-pass type I membrane protein</topology>
    </subcellularLocation>
</comment>
<dbReference type="PRINTS" id="PR00019">
    <property type="entry name" value="LEURICHRPT"/>
</dbReference>
<keyword evidence="11" id="KW-0325">Glycoprotein</keyword>
<dbReference type="Proteomes" id="UP001634007">
    <property type="component" value="Unassembled WGS sequence"/>
</dbReference>
<dbReference type="Pfam" id="PF23598">
    <property type="entry name" value="LRR_14"/>
    <property type="match status" value="1"/>
</dbReference>
<evidence type="ECO:0000259" key="12">
    <source>
        <dbReference type="Pfam" id="PF23598"/>
    </source>
</evidence>
<name>A0ABD3LX44_EUCGL</name>
<dbReference type="InterPro" id="IPR032675">
    <property type="entry name" value="LRR_dom_sf"/>
</dbReference>
<dbReference type="PANTHER" id="PTHR27004:SF456">
    <property type="entry name" value="LEUCINE-RICH REPEAT-CONTAINING N-TERMINAL PLANT-TYPE DOMAIN-CONTAINING PROTEIN"/>
    <property type="match status" value="1"/>
</dbReference>
<gene>
    <name evidence="13" type="ORF">ACJRO7_001582</name>
</gene>
<dbReference type="SUPFAM" id="SSF52058">
    <property type="entry name" value="L domain-like"/>
    <property type="match status" value="2"/>
</dbReference>
<reference evidence="13 14" key="1">
    <citation type="submission" date="2024-11" db="EMBL/GenBank/DDBJ databases">
        <title>Chromosome-level genome assembly of Eucalyptus globulus Labill. provides insights into its genome evolution.</title>
        <authorList>
            <person name="Li X."/>
        </authorList>
    </citation>
    <scope>NUCLEOTIDE SEQUENCE [LARGE SCALE GENOMIC DNA]</scope>
    <source>
        <strain evidence="13">CL2024</strain>
        <tissue evidence="13">Fresh tender leaves</tissue>
    </source>
</reference>
<sequence length="679" mass="76982">MGHIPYSLGNLTRLVNLELSENRLIDTIRPLKNLTLLTDVDLTGNSLKGTIPSSFGNMLKLEYLSLFDNQFGGEIPSSFGRLSHLKFLLLISNSLTELGMNMLIGRIPSSLGNLVQLTRLDLSCNQLVGEIPLSFKDLLELNVLALDSNQLSGEIPSSLGRLTQLECIYLSSNQFHGEIPSKIFQLQDLSYLQLNSSNLSSCNLNSFSEFLQDQDNLRELDLSYSNIYGQVPEWFLNVTTKKLNYLNLFGNFLTSFALNPIIFKWKILVAANLTFNKLQGSHYFISNNRLSRGISPLICNLSSIQMIDLSDKNLTRFIPQCLSNLSGTLEVMSLHRPLPRSLHNCNNLEFLNLRNNHITDVFTSWLGSLLSLKVLILQYNGFHGLIEEQAYRIEFPMLQIVDLSQNILSGSLRSGYFKHWIAMKVSETNPLSYIRDAIAQWQFYPSATFDYSMSVIAKGIEMNYSKIQEYLTLIDLSSNNFSGVIPESIRNLKQLELLNLSNNMLSGPLPPFLANLTNLEQLDLSQNQLSREIPLELTQLTSLAVFNVSYNHLTGPIPQLRQFATFENNSYKGNSWLCGNPLSRKCEDLKASPLLSPTSEEDQDSGSAMELDWKIVCMGYVSDLVIGVVLENTLITRRRAQSLVKNFGRTKQRRKRWKRLCETKEYSYRNLSSSVFEYL</sequence>
<keyword evidence="9" id="KW-0472">Membrane</keyword>
<dbReference type="PANTHER" id="PTHR27004">
    <property type="entry name" value="RECEPTOR-LIKE PROTEIN 12 ISOFORM X1"/>
    <property type="match status" value="1"/>
</dbReference>
<keyword evidence="3" id="KW-1003">Cell membrane</keyword>
<evidence type="ECO:0000256" key="8">
    <source>
        <dbReference type="ARBA" id="ARBA00022989"/>
    </source>
</evidence>
<dbReference type="Gene3D" id="3.80.10.10">
    <property type="entry name" value="Ribonuclease Inhibitor"/>
    <property type="match status" value="3"/>
</dbReference>
<dbReference type="SMART" id="SM00369">
    <property type="entry name" value="LRR_TYP"/>
    <property type="match status" value="6"/>
</dbReference>
<evidence type="ECO:0000256" key="1">
    <source>
        <dbReference type="ARBA" id="ARBA00004251"/>
    </source>
</evidence>
<evidence type="ECO:0000256" key="2">
    <source>
        <dbReference type="ARBA" id="ARBA00009592"/>
    </source>
</evidence>
<keyword evidence="8" id="KW-1133">Transmembrane helix</keyword>
<organism evidence="13 14">
    <name type="scientific">Eucalyptus globulus</name>
    <name type="common">Tasmanian blue gum</name>
    <dbReference type="NCBI Taxonomy" id="34317"/>
    <lineage>
        <taxon>Eukaryota</taxon>
        <taxon>Viridiplantae</taxon>
        <taxon>Streptophyta</taxon>
        <taxon>Embryophyta</taxon>
        <taxon>Tracheophyta</taxon>
        <taxon>Spermatophyta</taxon>
        <taxon>Magnoliopsida</taxon>
        <taxon>eudicotyledons</taxon>
        <taxon>Gunneridae</taxon>
        <taxon>Pentapetalae</taxon>
        <taxon>rosids</taxon>
        <taxon>malvids</taxon>
        <taxon>Myrtales</taxon>
        <taxon>Myrtaceae</taxon>
        <taxon>Myrtoideae</taxon>
        <taxon>Eucalypteae</taxon>
        <taxon>Eucalyptus</taxon>
    </lineage>
</organism>
<dbReference type="FunFam" id="3.80.10.10:FF:000041">
    <property type="entry name" value="LRR receptor-like serine/threonine-protein kinase ERECTA"/>
    <property type="match status" value="2"/>
</dbReference>
<dbReference type="InterPro" id="IPR001611">
    <property type="entry name" value="Leu-rich_rpt"/>
</dbReference>
<evidence type="ECO:0000256" key="3">
    <source>
        <dbReference type="ARBA" id="ARBA00022475"/>
    </source>
</evidence>
<keyword evidence="5" id="KW-0812">Transmembrane</keyword>
<dbReference type="PROSITE" id="PS51450">
    <property type="entry name" value="LRR"/>
    <property type="match status" value="1"/>
</dbReference>
<comment type="caution">
    <text evidence="13">The sequence shown here is derived from an EMBL/GenBank/DDBJ whole genome shotgun (WGS) entry which is preliminary data.</text>
</comment>
<dbReference type="FunFam" id="3.80.10.10:FF:000213">
    <property type="entry name" value="Tyrosine-sulfated glycopeptide receptor 1"/>
    <property type="match status" value="1"/>
</dbReference>
<protein>
    <recommendedName>
        <fullName evidence="12">Disease resistance R13L4/SHOC-2-like LRR domain-containing protein</fullName>
    </recommendedName>
</protein>
<dbReference type="InterPro" id="IPR055414">
    <property type="entry name" value="LRR_R13L4/SHOC2-like"/>
</dbReference>
<keyword evidence="6" id="KW-0732">Signal</keyword>
<evidence type="ECO:0000256" key="6">
    <source>
        <dbReference type="ARBA" id="ARBA00022729"/>
    </source>
</evidence>
<keyword evidence="7" id="KW-0677">Repeat</keyword>
<dbReference type="Pfam" id="PF00560">
    <property type="entry name" value="LRR_1"/>
    <property type="match status" value="6"/>
</dbReference>
<evidence type="ECO:0000256" key="4">
    <source>
        <dbReference type="ARBA" id="ARBA00022614"/>
    </source>
</evidence>
<dbReference type="EMBL" id="JBJKBG010000001">
    <property type="protein sequence ID" value="KAL3754371.1"/>
    <property type="molecule type" value="Genomic_DNA"/>
</dbReference>
<evidence type="ECO:0000256" key="7">
    <source>
        <dbReference type="ARBA" id="ARBA00022737"/>
    </source>
</evidence>
<evidence type="ECO:0000256" key="5">
    <source>
        <dbReference type="ARBA" id="ARBA00022692"/>
    </source>
</evidence>
<comment type="similarity">
    <text evidence="2">Belongs to the RLP family.</text>
</comment>
<evidence type="ECO:0000313" key="13">
    <source>
        <dbReference type="EMBL" id="KAL3754371.1"/>
    </source>
</evidence>
<evidence type="ECO:0000256" key="11">
    <source>
        <dbReference type="ARBA" id="ARBA00023180"/>
    </source>
</evidence>
<dbReference type="InterPro" id="IPR003591">
    <property type="entry name" value="Leu-rich_rpt_typical-subtyp"/>
</dbReference>
<evidence type="ECO:0000313" key="14">
    <source>
        <dbReference type="Proteomes" id="UP001634007"/>
    </source>
</evidence>
<feature type="domain" description="Disease resistance R13L4/SHOC-2-like LRR" evidence="12">
    <location>
        <begin position="110"/>
        <end position="231"/>
    </location>
</feature>
<proteinExistence type="inferred from homology"/>